<comment type="caution">
    <text evidence="2">The sequence shown here is derived from an EMBL/GenBank/DDBJ whole genome shotgun (WGS) entry which is preliminary data.</text>
</comment>
<keyword evidence="1" id="KW-0812">Transmembrane</keyword>
<dbReference type="PANTHER" id="PTHR37223:SF1">
    <property type="entry name" value="OS08G0528601 PROTEIN"/>
    <property type="match status" value="1"/>
</dbReference>
<evidence type="ECO:0000313" key="3">
    <source>
        <dbReference type="Proteomes" id="UP000326939"/>
    </source>
</evidence>
<proteinExistence type="predicted"/>
<keyword evidence="1" id="KW-0472">Membrane</keyword>
<keyword evidence="3" id="KW-1185">Reference proteome</keyword>
<dbReference type="PANTHER" id="PTHR37223">
    <property type="entry name" value="OS08G0528601 PROTEIN"/>
    <property type="match status" value="1"/>
</dbReference>
<reference evidence="3" key="1">
    <citation type="journal article" date="2019" name="Gigascience">
        <title>De novo genome assembly of the endangered Acer yangbiense, a plant species with extremely small populations endemic to Yunnan Province, China.</title>
        <authorList>
            <person name="Yang J."/>
            <person name="Wariss H.M."/>
            <person name="Tao L."/>
            <person name="Zhang R."/>
            <person name="Yun Q."/>
            <person name="Hollingsworth P."/>
            <person name="Dao Z."/>
            <person name="Luo G."/>
            <person name="Guo H."/>
            <person name="Ma Y."/>
            <person name="Sun W."/>
        </authorList>
    </citation>
    <scope>NUCLEOTIDE SEQUENCE [LARGE SCALE GENOMIC DNA]</scope>
    <source>
        <strain evidence="3">cv. br00</strain>
    </source>
</reference>
<protein>
    <submittedName>
        <fullName evidence="2">Uncharacterized protein</fullName>
    </submittedName>
</protein>
<name>A0A5N5NSB7_9ROSI</name>
<feature type="transmembrane region" description="Helical" evidence="1">
    <location>
        <begin position="139"/>
        <end position="157"/>
    </location>
</feature>
<gene>
    <name evidence="2" type="ORF">DKX38_003059</name>
</gene>
<dbReference type="EMBL" id="VDCV01000002">
    <property type="protein sequence ID" value="KAB5569266.1"/>
    <property type="molecule type" value="Genomic_DNA"/>
</dbReference>
<dbReference type="GO" id="GO:0006979">
    <property type="term" value="P:response to oxidative stress"/>
    <property type="evidence" value="ECO:0007669"/>
    <property type="project" value="TreeGrafter"/>
</dbReference>
<dbReference type="AlphaFoldDB" id="A0A5N5NSB7"/>
<accession>A0A5N5NSB7</accession>
<dbReference type="Proteomes" id="UP000326939">
    <property type="component" value="Chromosome 2"/>
</dbReference>
<feature type="transmembrane region" description="Helical" evidence="1">
    <location>
        <begin position="62"/>
        <end position="80"/>
    </location>
</feature>
<organism evidence="2 3">
    <name type="scientific">Salix brachista</name>
    <dbReference type="NCBI Taxonomy" id="2182728"/>
    <lineage>
        <taxon>Eukaryota</taxon>
        <taxon>Viridiplantae</taxon>
        <taxon>Streptophyta</taxon>
        <taxon>Embryophyta</taxon>
        <taxon>Tracheophyta</taxon>
        <taxon>Spermatophyta</taxon>
        <taxon>Magnoliopsida</taxon>
        <taxon>eudicotyledons</taxon>
        <taxon>Gunneridae</taxon>
        <taxon>Pentapetalae</taxon>
        <taxon>rosids</taxon>
        <taxon>fabids</taxon>
        <taxon>Malpighiales</taxon>
        <taxon>Salicaceae</taxon>
        <taxon>Saliceae</taxon>
        <taxon>Salix</taxon>
    </lineage>
</organism>
<keyword evidence="1" id="KW-1133">Transmembrane helix</keyword>
<sequence>MLFVLPPPLLTTTTTRMKRAALEGLDRKRARNNVRQVGTSGNRWNESAVSRLLNKILAFARFAGYEIFFILFFLVAFFFFKNLTSRPEYSQILRKKPGGADSWPFQEALEEGLRLVVSSPLASHFLRVTCSAYRSCSGCYLMFFCMIISVALHFNIYSNFCVDSEHTEDNMSRNSPNRVLETAYGCTGSILFPASHAVAFLYDIIDSNPAQVSSTVAIDHVRIIHIIDISLDSSHHRLFSRNFLLEFQLSQACDVSPHARLWNRKSASTHLAHLVRSPWIPNTYPKRRGNAREGV</sequence>
<evidence type="ECO:0000256" key="1">
    <source>
        <dbReference type="SAM" id="Phobius"/>
    </source>
</evidence>
<evidence type="ECO:0000313" key="2">
    <source>
        <dbReference type="EMBL" id="KAB5569266.1"/>
    </source>
</evidence>